<dbReference type="EMBL" id="BGPR01003779">
    <property type="protein sequence ID" value="GBM92317.1"/>
    <property type="molecule type" value="Genomic_DNA"/>
</dbReference>
<dbReference type="GO" id="GO:0003676">
    <property type="term" value="F:nucleic acid binding"/>
    <property type="evidence" value="ECO:0007669"/>
    <property type="project" value="InterPro"/>
</dbReference>
<reference evidence="1 2" key="1">
    <citation type="journal article" date="2019" name="Sci. Rep.">
        <title>Orb-weaving spider Araneus ventricosus genome elucidates the spidroin gene catalogue.</title>
        <authorList>
            <person name="Kono N."/>
            <person name="Nakamura H."/>
            <person name="Ohtoshi R."/>
            <person name="Moran D.A.P."/>
            <person name="Shinohara A."/>
            <person name="Yoshida Y."/>
            <person name="Fujiwara M."/>
            <person name="Mori M."/>
            <person name="Tomita M."/>
            <person name="Arakawa K."/>
        </authorList>
    </citation>
    <scope>NUCLEOTIDE SEQUENCE [LARGE SCALE GENOMIC DNA]</scope>
</reference>
<dbReference type="OrthoDB" id="6503215at2759"/>
<proteinExistence type="predicted"/>
<gene>
    <name evidence="1" type="ORF">AVEN_72346_1</name>
</gene>
<evidence type="ECO:0000313" key="2">
    <source>
        <dbReference type="Proteomes" id="UP000499080"/>
    </source>
</evidence>
<comment type="caution">
    <text evidence="1">The sequence shown here is derived from an EMBL/GenBank/DDBJ whole genome shotgun (WGS) entry which is preliminary data.</text>
</comment>
<keyword evidence="2" id="KW-1185">Reference proteome</keyword>
<sequence length="171" mass="19231">MELNSCRPIRKPLVWVITVKNDPNLLSSINIGLLSSGEMSCGLMSQDAAYSRTISLPLFGREPHEAMDPSCIVPTEQANGGSVMIWGCFSESGLGSAILCDNKMKSQHYLNVLNDQVIPLMDCFLPRWNWRISGRQCQYPPSTNYSVLSIIRARIIRFTDYPCSFRTHKTI</sequence>
<name>A0A4Y2JQZ1_ARAVE</name>
<dbReference type="Gene3D" id="3.30.420.10">
    <property type="entry name" value="Ribonuclease H-like superfamily/Ribonuclease H"/>
    <property type="match status" value="1"/>
</dbReference>
<evidence type="ECO:0000313" key="1">
    <source>
        <dbReference type="EMBL" id="GBM92317.1"/>
    </source>
</evidence>
<protein>
    <submittedName>
        <fullName evidence="1">Uncharacterized protein</fullName>
    </submittedName>
</protein>
<accession>A0A4Y2JQZ1</accession>
<dbReference type="Proteomes" id="UP000499080">
    <property type="component" value="Unassembled WGS sequence"/>
</dbReference>
<organism evidence="1 2">
    <name type="scientific">Araneus ventricosus</name>
    <name type="common">Orbweaver spider</name>
    <name type="synonym">Epeira ventricosa</name>
    <dbReference type="NCBI Taxonomy" id="182803"/>
    <lineage>
        <taxon>Eukaryota</taxon>
        <taxon>Metazoa</taxon>
        <taxon>Ecdysozoa</taxon>
        <taxon>Arthropoda</taxon>
        <taxon>Chelicerata</taxon>
        <taxon>Arachnida</taxon>
        <taxon>Araneae</taxon>
        <taxon>Araneomorphae</taxon>
        <taxon>Entelegynae</taxon>
        <taxon>Araneoidea</taxon>
        <taxon>Araneidae</taxon>
        <taxon>Araneus</taxon>
    </lineage>
</organism>
<dbReference type="InterPro" id="IPR036397">
    <property type="entry name" value="RNaseH_sf"/>
</dbReference>
<dbReference type="AlphaFoldDB" id="A0A4Y2JQZ1"/>